<dbReference type="EMBL" id="CAMGYJ010000003">
    <property type="protein sequence ID" value="CAI0395302.1"/>
    <property type="molecule type" value="Genomic_DNA"/>
</dbReference>
<name>A0AAV0IEC4_9ROSI</name>
<reference evidence="2" key="1">
    <citation type="submission" date="2022-08" db="EMBL/GenBank/DDBJ databases">
        <authorList>
            <person name="Gutierrez-Valencia J."/>
        </authorList>
    </citation>
    <scope>NUCLEOTIDE SEQUENCE</scope>
</reference>
<dbReference type="AlphaFoldDB" id="A0AAV0IEC4"/>
<dbReference type="PANTHER" id="PTHR33223:SF11">
    <property type="entry name" value="ELEMENT PROTEIN, PUTATIVE-RELATED"/>
    <property type="match status" value="1"/>
</dbReference>
<dbReference type="Pfam" id="PF03732">
    <property type="entry name" value="Retrotrans_gag"/>
    <property type="match status" value="1"/>
</dbReference>
<dbReference type="Proteomes" id="UP001154282">
    <property type="component" value="Unassembled WGS sequence"/>
</dbReference>
<evidence type="ECO:0000313" key="2">
    <source>
        <dbReference type="EMBL" id="CAI0395302.1"/>
    </source>
</evidence>
<gene>
    <name evidence="2" type="ORF">LITE_LOCUS8671</name>
</gene>
<comment type="caution">
    <text evidence="2">The sequence shown here is derived from an EMBL/GenBank/DDBJ whole genome shotgun (WGS) entry which is preliminary data.</text>
</comment>
<feature type="domain" description="Retrotransposon gag" evidence="1">
    <location>
        <begin position="357"/>
        <end position="448"/>
    </location>
</feature>
<keyword evidence="3" id="KW-1185">Reference proteome</keyword>
<organism evidence="2 3">
    <name type="scientific">Linum tenue</name>
    <dbReference type="NCBI Taxonomy" id="586396"/>
    <lineage>
        <taxon>Eukaryota</taxon>
        <taxon>Viridiplantae</taxon>
        <taxon>Streptophyta</taxon>
        <taxon>Embryophyta</taxon>
        <taxon>Tracheophyta</taxon>
        <taxon>Spermatophyta</taxon>
        <taxon>Magnoliopsida</taxon>
        <taxon>eudicotyledons</taxon>
        <taxon>Gunneridae</taxon>
        <taxon>Pentapetalae</taxon>
        <taxon>rosids</taxon>
        <taxon>fabids</taxon>
        <taxon>Malpighiales</taxon>
        <taxon>Linaceae</taxon>
        <taxon>Linum</taxon>
    </lineage>
</organism>
<sequence>MEHMPRYAKYLKGLLAKKPKFEDLANVTIGEECSAFILNKLPKKQPDPGASINVMPYKLFRKLHLDELKTTRLSVILVDCSAISPIDSDMPLKLGRPFLATGKALINVNEGTLILRDGEEQLTLSIDPKAKNDYVKEMDSSGMIRSGGAWLIRSSFEILKMPCFYSVHGFSPIGTAWARVWGRLDEVWTVDGKKRLSHGLTMLSHDRATWSCNTLLRGQDCTGRACAPFGRMGFPETSHRLAEFPQGRAVLCMTRSQSGDLLPLDQELERTCHNFKRALNARLAAEEALAHININQEEEMGEPNDGGELVPDEHTMRYYWTARAEGECPRSHLRRFHELIDGIMINGVPTDAFQLRCFPFTLDGQAKEGLDTRPPGSIIAFAGVGDKFLTRYHPPSKTGDLQKEITHFAQEEDETIRDAWERYSSLFLKCPNHGFNDAFRVGTFYRALFPEDKQLIDWVCGGNMMTKTPL</sequence>
<evidence type="ECO:0000259" key="1">
    <source>
        <dbReference type="Pfam" id="PF03732"/>
    </source>
</evidence>
<proteinExistence type="predicted"/>
<dbReference type="PANTHER" id="PTHR33223">
    <property type="entry name" value="CCHC-TYPE DOMAIN-CONTAINING PROTEIN"/>
    <property type="match status" value="1"/>
</dbReference>
<accession>A0AAV0IEC4</accession>
<protein>
    <recommendedName>
        <fullName evidence="1">Retrotransposon gag domain-containing protein</fullName>
    </recommendedName>
</protein>
<evidence type="ECO:0000313" key="3">
    <source>
        <dbReference type="Proteomes" id="UP001154282"/>
    </source>
</evidence>
<dbReference type="InterPro" id="IPR005162">
    <property type="entry name" value="Retrotrans_gag_dom"/>
</dbReference>